<dbReference type="EC" id="2.7.13.3" evidence="3"/>
<dbReference type="Gene3D" id="6.10.340.10">
    <property type="match status" value="1"/>
</dbReference>
<name>A0A511V9D6_9BACL</name>
<comment type="caution">
    <text evidence="17">The sequence shown here is derived from an EMBL/GenBank/DDBJ whole genome shotgun (WGS) entry which is preliminary data.</text>
</comment>
<keyword evidence="18" id="KW-1185">Reference proteome</keyword>
<dbReference type="CDD" id="cd00082">
    <property type="entry name" value="HisKA"/>
    <property type="match status" value="1"/>
</dbReference>
<keyword evidence="4" id="KW-1003">Cell membrane</keyword>
<dbReference type="SMART" id="SM00387">
    <property type="entry name" value="HATPase_c"/>
    <property type="match status" value="1"/>
</dbReference>
<dbReference type="SUPFAM" id="SSF47384">
    <property type="entry name" value="Homodimeric domain of signal transducing histidine kinase"/>
    <property type="match status" value="1"/>
</dbReference>
<sequence>MLQSIRNRVSTKVGLLLLVVFLFIIFSMGGILYSLFLTFYLSHITEELVQRGKSHANVLSEHFTPTTMNHVARMEKGSNYMVVVLDRNRNVIANSDTITSAHREYLSATGEHGAEEELAVEKDWDKKPFLVSRSLIMQNGEPVGAVVMFSPTAPIHQAVEVLQGMLVITGAITVLVVTGIVFLLSRMIVRPLLQIKQATGEIAEGNYSVRLPVQGGDEVAQLAASVNYMSDRIEFYQKQRNEFLADIGHELRTPLTYLKGYAEILRDSSMDSEEQRTYTEIIYEQSSRLQRLVQDLFDLARLEQGTFSFQVERFPLEEAVTDALTLIEPSMDEKGIDLYYEGPDQPLIIRGDRQRLGQVVLNLLENAKRYIPAGSTVRVRVKEHKDAAYIEVEDNGPGIPEEELPYLTERLYRVEKSRSKETGGTGLGLAISQEIIRKHNGSLSIESVKGRGSTFIVGLPLKKDEEL</sequence>
<gene>
    <name evidence="17" type="primary">lcoS</name>
    <name evidence="17" type="ORF">ADA01nite_23110</name>
</gene>
<evidence type="ECO:0000256" key="12">
    <source>
        <dbReference type="ARBA" id="ARBA00023012"/>
    </source>
</evidence>
<dbReference type="Proteomes" id="UP000321157">
    <property type="component" value="Unassembled WGS sequence"/>
</dbReference>
<evidence type="ECO:0000256" key="10">
    <source>
        <dbReference type="ARBA" id="ARBA00022840"/>
    </source>
</evidence>
<dbReference type="PRINTS" id="PR00344">
    <property type="entry name" value="BCTRLSENSOR"/>
</dbReference>
<evidence type="ECO:0000256" key="4">
    <source>
        <dbReference type="ARBA" id="ARBA00022475"/>
    </source>
</evidence>
<dbReference type="GO" id="GO:0000155">
    <property type="term" value="F:phosphorelay sensor kinase activity"/>
    <property type="evidence" value="ECO:0007669"/>
    <property type="project" value="InterPro"/>
</dbReference>
<keyword evidence="10" id="KW-0067">ATP-binding</keyword>
<keyword evidence="8" id="KW-0547">Nucleotide-binding</keyword>
<dbReference type="InterPro" id="IPR005467">
    <property type="entry name" value="His_kinase_dom"/>
</dbReference>
<keyword evidence="6" id="KW-0808">Transferase</keyword>
<dbReference type="InterPro" id="IPR003661">
    <property type="entry name" value="HisK_dim/P_dom"/>
</dbReference>
<dbReference type="PANTHER" id="PTHR45528">
    <property type="entry name" value="SENSOR HISTIDINE KINASE CPXA"/>
    <property type="match status" value="1"/>
</dbReference>
<dbReference type="CDD" id="cd00075">
    <property type="entry name" value="HATPase"/>
    <property type="match status" value="1"/>
</dbReference>
<evidence type="ECO:0000259" key="15">
    <source>
        <dbReference type="PROSITE" id="PS50109"/>
    </source>
</evidence>
<evidence type="ECO:0000256" key="9">
    <source>
        <dbReference type="ARBA" id="ARBA00022777"/>
    </source>
</evidence>
<feature type="domain" description="Histidine kinase" evidence="15">
    <location>
        <begin position="246"/>
        <end position="463"/>
    </location>
</feature>
<evidence type="ECO:0000313" key="18">
    <source>
        <dbReference type="Proteomes" id="UP000321157"/>
    </source>
</evidence>
<dbReference type="SMART" id="SM00388">
    <property type="entry name" value="HisKA"/>
    <property type="match status" value="1"/>
</dbReference>
<protein>
    <recommendedName>
        <fullName evidence="3">histidine kinase</fullName>
        <ecNumber evidence="3">2.7.13.3</ecNumber>
    </recommendedName>
</protein>
<feature type="transmembrane region" description="Helical" evidence="14">
    <location>
        <begin position="12"/>
        <end position="36"/>
    </location>
</feature>
<comment type="catalytic activity">
    <reaction evidence="1">
        <text>ATP + protein L-histidine = ADP + protein N-phospho-L-histidine.</text>
        <dbReference type="EC" id="2.7.13.3"/>
    </reaction>
</comment>
<dbReference type="PROSITE" id="PS50885">
    <property type="entry name" value="HAMP"/>
    <property type="match status" value="1"/>
</dbReference>
<dbReference type="FunFam" id="3.30.565.10:FF:000006">
    <property type="entry name" value="Sensor histidine kinase WalK"/>
    <property type="match status" value="1"/>
</dbReference>
<evidence type="ECO:0000256" key="3">
    <source>
        <dbReference type="ARBA" id="ARBA00012438"/>
    </source>
</evidence>
<dbReference type="SUPFAM" id="SSF158472">
    <property type="entry name" value="HAMP domain-like"/>
    <property type="match status" value="1"/>
</dbReference>
<keyword evidence="9 17" id="KW-0418">Kinase</keyword>
<keyword evidence="7 14" id="KW-0812">Transmembrane</keyword>
<evidence type="ECO:0000256" key="7">
    <source>
        <dbReference type="ARBA" id="ARBA00022692"/>
    </source>
</evidence>
<dbReference type="PANTHER" id="PTHR45528:SF1">
    <property type="entry name" value="SENSOR HISTIDINE KINASE CPXA"/>
    <property type="match status" value="1"/>
</dbReference>
<reference evidence="17 18" key="1">
    <citation type="submission" date="2019-07" db="EMBL/GenBank/DDBJ databases">
        <title>Whole genome shotgun sequence of Aneurinibacillus danicus NBRC 102444.</title>
        <authorList>
            <person name="Hosoyama A."/>
            <person name="Uohara A."/>
            <person name="Ohji S."/>
            <person name="Ichikawa N."/>
        </authorList>
    </citation>
    <scope>NUCLEOTIDE SEQUENCE [LARGE SCALE GENOMIC DNA]</scope>
    <source>
        <strain evidence="17 18">NBRC 102444</strain>
    </source>
</reference>
<keyword evidence="12" id="KW-0902">Two-component regulatory system</keyword>
<feature type="transmembrane region" description="Helical" evidence="14">
    <location>
        <begin position="161"/>
        <end position="184"/>
    </location>
</feature>
<evidence type="ECO:0000256" key="6">
    <source>
        <dbReference type="ARBA" id="ARBA00022679"/>
    </source>
</evidence>
<dbReference type="CDD" id="cd06225">
    <property type="entry name" value="HAMP"/>
    <property type="match status" value="1"/>
</dbReference>
<dbReference type="InterPro" id="IPR003594">
    <property type="entry name" value="HATPase_dom"/>
</dbReference>
<dbReference type="Pfam" id="PF02518">
    <property type="entry name" value="HATPase_c"/>
    <property type="match status" value="1"/>
</dbReference>
<evidence type="ECO:0000259" key="16">
    <source>
        <dbReference type="PROSITE" id="PS50885"/>
    </source>
</evidence>
<dbReference type="Gene3D" id="1.10.287.130">
    <property type="match status" value="1"/>
</dbReference>
<comment type="subcellular location">
    <subcellularLocation>
        <location evidence="2">Cell membrane</location>
        <topology evidence="2">Multi-pass membrane protein</topology>
    </subcellularLocation>
</comment>
<keyword evidence="13 14" id="KW-0472">Membrane</keyword>
<evidence type="ECO:0000256" key="8">
    <source>
        <dbReference type="ARBA" id="ARBA00022741"/>
    </source>
</evidence>
<feature type="domain" description="HAMP" evidence="16">
    <location>
        <begin position="186"/>
        <end position="238"/>
    </location>
</feature>
<dbReference type="SUPFAM" id="SSF55874">
    <property type="entry name" value="ATPase domain of HSP90 chaperone/DNA topoisomerase II/histidine kinase"/>
    <property type="match status" value="1"/>
</dbReference>
<evidence type="ECO:0000256" key="13">
    <source>
        <dbReference type="ARBA" id="ARBA00023136"/>
    </source>
</evidence>
<dbReference type="RefSeq" id="WP_170230243.1">
    <property type="nucleotide sequence ID" value="NZ_BJXX01000100.1"/>
</dbReference>
<organism evidence="17 18">
    <name type="scientific">Aneurinibacillus danicus</name>
    <dbReference type="NCBI Taxonomy" id="267746"/>
    <lineage>
        <taxon>Bacteria</taxon>
        <taxon>Bacillati</taxon>
        <taxon>Bacillota</taxon>
        <taxon>Bacilli</taxon>
        <taxon>Bacillales</taxon>
        <taxon>Paenibacillaceae</taxon>
        <taxon>Aneurinibacillus group</taxon>
        <taxon>Aneurinibacillus</taxon>
    </lineage>
</organism>
<dbReference type="InterPro" id="IPR003660">
    <property type="entry name" value="HAMP_dom"/>
</dbReference>
<accession>A0A511V9D6</accession>
<dbReference type="AlphaFoldDB" id="A0A511V9D6"/>
<dbReference type="GO" id="GO:0005524">
    <property type="term" value="F:ATP binding"/>
    <property type="evidence" value="ECO:0007669"/>
    <property type="project" value="UniProtKB-KW"/>
</dbReference>
<evidence type="ECO:0000313" key="17">
    <source>
        <dbReference type="EMBL" id="GEN34851.1"/>
    </source>
</evidence>
<keyword evidence="11 14" id="KW-1133">Transmembrane helix</keyword>
<dbReference type="InterPro" id="IPR050398">
    <property type="entry name" value="HssS/ArlS-like"/>
</dbReference>
<keyword evidence="5" id="KW-0597">Phosphoprotein</keyword>
<evidence type="ECO:0000256" key="1">
    <source>
        <dbReference type="ARBA" id="ARBA00000085"/>
    </source>
</evidence>
<dbReference type="PROSITE" id="PS50109">
    <property type="entry name" value="HIS_KIN"/>
    <property type="match status" value="1"/>
</dbReference>
<dbReference type="Pfam" id="PF00512">
    <property type="entry name" value="HisKA"/>
    <property type="match status" value="1"/>
</dbReference>
<dbReference type="GO" id="GO:0005886">
    <property type="term" value="C:plasma membrane"/>
    <property type="evidence" value="ECO:0007669"/>
    <property type="project" value="UniProtKB-SubCell"/>
</dbReference>
<evidence type="ECO:0000256" key="11">
    <source>
        <dbReference type="ARBA" id="ARBA00022989"/>
    </source>
</evidence>
<dbReference type="SMART" id="SM00304">
    <property type="entry name" value="HAMP"/>
    <property type="match status" value="1"/>
</dbReference>
<dbReference type="FunFam" id="1.10.287.130:FF:000001">
    <property type="entry name" value="Two-component sensor histidine kinase"/>
    <property type="match status" value="1"/>
</dbReference>
<dbReference type="InterPro" id="IPR004358">
    <property type="entry name" value="Sig_transdc_His_kin-like_C"/>
</dbReference>
<proteinExistence type="predicted"/>
<dbReference type="InterPro" id="IPR036890">
    <property type="entry name" value="HATPase_C_sf"/>
</dbReference>
<dbReference type="Pfam" id="PF00672">
    <property type="entry name" value="HAMP"/>
    <property type="match status" value="1"/>
</dbReference>
<evidence type="ECO:0000256" key="5">
    <source>
        <dbReference type="ARBA" id="ARBA00022553"/>
    </source>
</evidence>
<dbReference type="Gene3D" id="3.30.565.10">
    <property type="entry name" value="Histidine kinase-like ATPase, C-terminal domain"/>
    <property type="match status" value="1"/>
</dbReference>
<dbReference type="EMBL" id="BJXX01000100">
    <property type="protein sequence ID" value="GEN34851.1"/>
    <property type="molecule type" value="Genomic_DNA"/>
</dbReference>
<evidence type="ECO:0000256" key="2">
    <source>
        <dbReference type="ARBA" id="ARBA00004651"/>
    </source>
</evidence>
<evidence type="ECO:0000256" key="14">
    <source>
        <dbReference type="SAM" id="Phobius"/>
    </source>
</evidence>
<dbReference type="InterPro" id="IPR036097">
    <property type="entry name" value="HisK_dim/P_sf"/>
</dbReference>